<gene>
    <name evidence="3" type="ORF">C6P46_004457</name>
</gene>
<dbReference type="GO" id="GO:0006813">
    <property type="term" value="P:potassium ion transport"/>
    <property type="evidence" value="ECO:0007669"/>
    <property type="project" value="TreeGrafter"/>
</dbReference>
<evidence type="ECO:0000256" key="2">
    <source>
        <dbReference type="SAM" id="SignalP"/>
    </source>
</evidence>
<feature type="region of interest" description="Disordered" evidence="1">
    <location>
        <begin position="285"/>
        <end position="307"/>
    </location>
</feature>
<dbReference type="GO" id="GO:0005743">
    <property type="term" value="C:mitochondrial inner membrane"/>
    <property type="evidence" value="ECO:0007669"/>
    <property type="project" value="TreeGrafter"/>
</dbReference>
<dbReference type="PANTHER" id="PTHR28062:SF1">
    <property type="entry name" value="TRANSMEMBRANE PROTEIN"/>
    <property type="match status" value="1"/>
</dbReference>
<feature type="region of interest" description="Disordered" evidence="1">
    <location>
        <begin position="341"/>
        <end position="367"/>
    </location>
</feature>
<feature type="compositionally biased region" description="Low complexity" evidence="1">
    <location>
        <begin position="573"/>
        <end position="586"/>
    </location>
</feature>
<feature type="compositionally biased region" description="Polar residues" evidence="1">
    <location>
        <begin position="1211"/>
        <end position="1228"/>
    </location>
</feature>
<name>A0A9P6W125_RHOMI</name>
<evidence type="ECO:0008006" key="5">
    <source>
        <dbReference type="Google" id="ProtNLM"/>
    </source>
</evidence>
<dbReference type="OrthoDB" id="5562676at2759"/>
<feature type="compositionally biased region" description="Low complexity" evidence="1">
    <location>
        <begin position="1230"/>
        <end position="1245"/>
    </location>
</feature>
<feature type="region of interest" description="Disordered" evidence="1">
    <location>
        <begin position="475"/>
        <end position="749"/>
    </location>
</feature>
<dbReference type="InterPro" id="IPR018786">
    <property type="entry name" value="Mit_KHE1"/>
</dbReference>
<feature type="signal peptide" evidence="2">
    <location>
        <begin position="1"/>
        <end position="22"/>
    </location>
</feature>
<comment type="caution">
    <text evidence="3">The sequence shown here is derived from an EMBL/GenBank/DDBJ whole genome shotgun (WGS) entry which is preliminary data.</text>
</comment>
<feature type="region of interest" description="Disordered" evidence="1">
    <location>
        <begin position="1085"/>
        <end position="1289"/>
    </location>
</feature>
<feature type="compositionally biased region" description="Polar residues" evidence="1">
    <location>
        <begin position="683"/>
        <end position="702"/>
    </location>
</feature>
<sequence>MHPTQAQWLKLLALPLTQSASAAGARAAAAPPPPFLLHALKGSLASASAQSGQPTHRKLLNKSIDKAADLWAGLGKAKDGSMKRKIYTFGERMMDRIEYEEWALKAIDPALAPKFTGSRSAPAPQKGDAAAAQGRQPREVVELLYPASLLNDKALVDSLKSLLEHREPHHRSAMWKCLLVSPLTAPFALIPIIPNLPLFYVLWRAWSHFRAWKASQYLASVITSGSPSFQLVASPELDKIYDPSPPPPSSTPGQGPPLLLTVDRVPELVRTFGMNEEEEKELVRAVGQSEARAKQTQEKKDQAAPSQKDAVVATSSFGGLPLIGALFRPVASRPLRRSGQHAHARLRTSDMAGPLPSPSRCGGGREEKERCFRFETPLRELTPSQFRDDERTAARTSMSSIPFHSITPSHNASAEGMAYDEVPPMAGPTLLDEGRGLGLCAVAASGPISSFQGGSFSANTGQDALGMDIVSENTESLSLADDPPPHALAGSSPDFRPQSSSGDDKLSPCYSLEGRPEPPPPSWEFPVPSPSIPSLPRSAPTSPRLRRYTEPAKPCLRQRFLHGVSDKADRGPKNGSPSPSSGSSKGSPPPPPPAGKREDSTAPLPTESDGEEEDILSAIASTPSRSTVSQVSVSSAGSRSSRPPSGEARAEADALEAQPFSLERPPMFTRVHSHPALPIPPRRTSSSRVSFASDLSPSTACSDKSRDGGPQSSRRRSSVLPHVRMPLLRSIGRRMSSSPGPAATPEPSLRGHLRFSSLLAAIANGHNTQRSTGPPREEDLHGARSILTSSKLQKTYGVARTSPAPDGSPRIEALPYAMNGDAKAARLLGVAAAEENARFSPQGMVEDVSLLPRFPAQQEQILDLALTLSDLHKYTFSASSRLRSGRATWKRHTITLTRTTHQDDSGGLPTHEYTLHAFKTTHLTEPESARLRLSATSVICIPSDSDYGNIGEGKTRLPYALYISGTGTFRAGLGCDHAEKKTSWILGMQDLETFSSWLDMLKEVVREVRAAATQRLPAHVAAGKAAIVDASQRTMDANIVQLDAQLGAPQRRASLASSISDVSNPSTTEKANAIVSQAAQDAEDKYAKERALQEADAAREGETRTEEEPLDPVVSKQPSQSLSVQAERPPSPTATQSTFAVTESQINFPEMRRTSTSSGRLDESVVENRSTDPEPPTPDDPPQSRIVPPTRPPLVHSLFSNEKSRHRRSLSGDSENSDLSRPSLTSPGWSLPSSTSTAPSSQLSSHCASDSFGYFDFAPPPPPPSASKSPLKNVIPLHPDLNDPEGHAA</sequence>
<feature type="compositionally biased region" description="Basic and acidic residues" evidence="1">
    <location>
        <begin position="291"/>
        <end position="302"/>
    </location>
</feature>
<feature type="compositionally biased region" description="Basic and acidic residues" evidence="1">
    <location>
        <begin position="1280"/>
        <end position="1289"/>
    </location>
</feature>
<feature type="compositionally biased region" description="Pro residues" evidence="1">
    <location>
        <begin position="517"/>
        <end position="533"/>
    </location>
</feature>
<reference evidence="3 4" key="1">
    <citation type="submission" date="2020-11" db="EMBL/GenBank/DDBJ databases">
        <title>Kefir isolates.</title>
        <authorList>
            <person name="Marcisauskas S."/>
            <person name="Kim Y."/>
            <person name="Blasche S."/>
        </authorList>
    </citation>
    <scope>NUCLEOTIDE SEQUENCE [LARGE SCALE GENOMIC DNA]</scope>
    <source>
        <strain evidence="3 4">KR</strain>
    </source>
</reference>
<evidence type="ECO:0000256" key="1">
    <source>
        <dbReference type="SAM" id="MobiDB-lite"/>
    </source>
</evidence>
<dbReference type="EMBL" id="PUHQ01000041">
    <property type="protein sequence ID" value="KAG0660773.1"/>
    <property type="molecule type" value="Genomic_DNA"/>
</dbReference>
<protein>
    <recommendedName>
        <fullName evidence="5">PH domain-containing protein</fullName>
    </recommendedName>
</protein>
<organism evidence="3 4">
    <name type="scientific">Rhodotorula mucilaginosa</name>
    <name type="common">Yeast</name>
    <name type="synonym">Rhodotorula rubra</name>
    <dbReference type="NCBI Taxonomy" id="5537"/>
    <lineage>
        <taxon>Eukaryota</taxon>
        <taxon>Fungi</taxon>
        <taxon>Dikarya</taxon>
        <taxon>Basidiomycota</taxon>
        <taxon>Pucciniomycotina</taxon>
        <taxon>Microbotryomycetes</taxon>
        <taxon>Sporidiobolales</taxon>
        <taxon>Sporidiobolaceae</taxon>
        <taxon>Rhodotorula</taxon>
    </lineage>
</organism>
<dbReference type="GO" id="GO:1902600">
    <property type="term" value="P:proton transmembrane transport"/>
    <property type="evidence" value="ECO:0007669"/>
    <property type="project" value="TreeGrafter"/>
</dbReference>
<dbReference type="PANTHER" id="PTHR28062">
    <property type="entry name" value="K+-H+ EXCHANGE-LIKE PROTEIN"/>
    <property type="match status" value="1"/>
</dbReference>
<keyword evidence="2" id="KW-0732">Signal</keyword>
<accession>A0A9P6W125</accession>
<feature type="compositionally biased region" description="Polar residues" evidence="1">
    <location>
        <begin position="1133"/>
        <end position="1147"/>
    </location>
</feature>
<dbReference type="Proteomes" id="UP000777482">
    <property type="component" value="Unassembled WGS sequence"/>
</dbReference>
<proteinExistence type="predicted"/>
<keyword evidence="4" id="KW-1185">Reference proteome</keyword>
<feature type="compositionally biased region" description="Basic and acidic residues" evidence="1">
    <location>
        <begin position="1085"/>
        <end position="1107"/>
    </location>
</feature>
<dbReference type="Pfam" id="PF10173">
    <property type="entry name" value="Mit_KHE1"/>
    <property type="match status" value="1"/>
</dbReference>
<evidence type="ECO:0000313" key="3">
    <source>
        <dbReference type="EMBL" id="KAG0660773.1"/>
    </source>
</evidence>
<feature type="compositionally biased region" description="Low complexity" evidence="1">
    <location>
        <begin position="621"/>
        <end position="646"/>
    </location>
</feature>
<feature type="chain" id="PRO_5040462268" description="PH domain-containing protein" evidence="2">
    <location>
        <begin position="23"/>
        <end position="1289"/>
    </location>
</feature>
<evidence type="ECO:0000313" key="4">
    <source>
        <dbReference type="Proteomes" id="UP000777482"/>
    </source>
</evidence>